<dbReference type="Proteomes" id="UP000510682">
    <property type="component" value="Chromosome"/>
</dbReference>
<evidence type="ECO:0000259" key="1">
    <source>
        <dbReference type="Pfam" id="PF13649"/>
    </source>
</evidence>
<organism evidence="2 3">
    <name type="scientific">Mycobacterium vicinigordonae</name>
    <dbReference type="NCBI Taxonomy" id="1719132"/>
    <lineage>
        <taxon>Bacteria</taxon>
        <taxon>Bacillati</taxon>
        <taxon>Actinomycetota</taxon>
        <taxon>Actinomycetes</taxon>
        <taxon>Mycobacteriales</taxon>
        <taxon>Mycobacteriaceae</taxon>
        <taxon>Mycobacterium</taxon>
    </lineage>
</organism>
<dbReference type="GO" id="GO:0032259">
    <property type="term" value="P:methylation"/>
    <property type="evidence" value="ECO:0007669"/>
    <property type="project" value="UniProtKB-KW"/>
</dbReference>
<dbReference type="InterPro" id="IPR041698">
    <property type="entry name" value="Methyltransf_25"/>
</dbReference>
<dbReference type="GO" id="GO:0008168">
    <property type="term" value="F:methyltransferase activity"/>
    <property type="evidence" value="ECO:0007669"/>
    <property type="project" value="UniProtKB-KW"/>
</dbReference>
<sequence length="142" mass="15377">MGAGDGLLAYRLSAQIAEVTGVDSDPSVIERARSDWPGIAWIEGDVMTTPLPVDHYEVVAAVAMVHHLPDLHAALARLADLTATADLSASSAARAVRQSVIEMKRHSDEILVARGKKIAKLPRIGLTAVDQRRRQHAHWSTM</sequence>
<accession>A0A7D6DVU3</accession>
<keyword evidence="3" id="KW-1185">Reference proteome</keyword>
<name>A0A7D6DVU3_9MYCO</name>
<dbReference type="InterPro" id="IPR029063">
    <property type="entry name" value="SAM-dependent_MTases_sf"/>
</dbReference>
<gene>
    <name evidence="2" type="ORF">H0P51_15955</name>
</gene>
<proteinExistence type="predicted"/>
<evidence type="ECO:0000313" key="2">
    <source>
        <dbReference type="EMBL" id="QLL05369.1"/>
    </source>
</evidence>
<dbReference type="EMBL" id="CP059165">
    <property type="protein sequence ID" value="QLL05369.1"/>
    <property type="molecule type" value="Genomic_DNA"/>
</dbReference>
<dbReference type="Gene3D" id="3.40.50.150">
    <property type="entry name" value="Vaccinia Virus protein VP39"/>
    <property type="match status" value="1"/>
</dbReference>
<reference evidence="3" key="2">
    <citation type="submission" date="2023-07" db="EMBL/GenBank/DDBJ databases">
        <title>Description of Mycobacterium gordonae subsp. intergordonae subsp.nov. and Mycobacterium gordonae subsp. gordonae subsp. nov.</title>
        <authorList>
            <person name="Huang H."/>
        </authorList>
    </citation>
    <scope>NUCLEOTIDE SEQUENCE [LARGE SCALE GENOMIC DNA]</scope>
    <source>
        <strain evidence="3">24</strain>
    </source>
</reference>
<reference evidence="3" key="1">
    <citation type="submission" date="2020-07" db="EMBL/GenBank/DDBJ databases">
        <title>Description of Mycobacterium gordonae subsp. intergordonae subsp.nov. and Mycobacterium gordonae subsp. gordonae subsp. nov.</title>
        <authorList>
            <person name="Yu X."/>
        </authorList>
    </citation>
    <scope>NUCLEOTIDE SEQUENCE [LARGE SCALE GENOMIC DNA]</scope>
    <source>
        <strain evidence="3">24</strain>
    </source>
</reference>
<dbReference type="AlphaFoldDB" id="A0A7D6DVU3"/>
<dbReference type="SUPFAM" id="SSF53335">
    <property type="entry name" value="S-adenosyl-L-methionine-dependent methyltransferases"/>
    <property type="match status" value="1"/>
</dbReference>
<evidence type="ECO:0000313" key="3">
    <source>
        <dbReference type="Proteomes" id="UP000510682"/>
    </source>
</evidence>
<dbReference type="CDD" id="cd02440">
    <property type="entry name" value="AdoMet_MTases"/>
    <property type="match status" value="1"/>
</dbReference>
<dbReference type="Pfam" id="PF13649">
    <property type="entry name" value="Methyltransf_25"/>
    <property type="match status" value="1"/>
</dbReference>
<dbReference type="RefSeq" id="WP_180913779.1">
    <property type="nucleotide sequence ID" value="NZ_CP059165.1"/>
</dbReference>
<feature type="domain" description="Methyltransferase" evidence="1">
    <location>
        <begin position="1"/>
        <end position="82"/>
    </location>
</feature>
<protein>
    <submittedName>
        <fullName evidence="2">Class I SAM-dependent methyltransferase</fullName>
    </submittedName>
</protein>
<dbReference type="KEGG" id="mgor:H0P51_15955"/>
<keyword evidence="2" id="KW-0808">Transferase</keyword>
<keyword evidence="2" id="KW-0489">Methyltransferase</keyword>